<dbReference type="Proteomes" id="UP000030701">
    <property type="component" value="Unassembled WGS sequence"/>
</dbReference>
<dbReference type="OrthoDB" id="4934395at2759"/>
<evidence type="ECO:0000313" key="2">
    <source>
        <dbReference type="EMBL" id="EXM16899.1"/>
    </source>
</evidence>
<reference evidence="2" key="2">
    <citation type="submission" date="2012-05" db="EMBL/GenBank/DDBJ databases">
        <title>The Genome Annotation of Fusarium oxysporum Cotton.</title>
        <authorList>
            <consortium name="The Broad Institute Genomics Platform"/>
            <person name="Ma L.-J."/>
            <person name="Corby-Kistler H."/>
            <person name="Broz K."/>
            <person name="Gale L.R."/>
            <person name="Jonkers W."/>
            <person name="O'Donnell K."/>
            <person name="Ploetz R."/>
            <person name="Steinberg C."/>
            <person name="Schwartz D.C."/>
            <person name="VanEtten H."/>
            <person name="Zhou S."/>
            <person name="Young S.K."/>
            <person name="Zeng Q."/>
            <person name="Gargeya S."/>
            <person name="Fitzgerald M."/>
            <person name="Abouelleil A."/>
            <person name="Alvarado L."/>
            <person name="Chapman S.B."/>
            <person name="Gainer-Dewar J."/>
            <person name="Goldberg J."/>
            <person name="Griggs A."/>
            <person name="Gujja S."/>
            <person name="Hansen M."/>
            <person name="Howarth C."/>
            <person name="Imamovic A."/>
            <person name="Ireland A."/>
            <person name="Larimer J."/>
            <person name="McCowan C."/>
            <person name="Murphy C."/>
            <person name="Pearson M."/>
            <person name="Poon T.W."/>
            <person name="Priest M."/>
            <person name="Roberts A."/>
            <person name="Saif S."/>
            <person name="Shea T."/>
            <person name="Sykes S."/>
            <person name="Wortman J."/>
            <person name="Nusbaum C."/>
            <person name="Birren B."/>
        </authorList>
    </citation>
    <scope>NUCLEOTIDE SEQUENCE</scope>
    <source>
        <strain evidence="2">25433</strain>
    </source>
</reference>
<reference evidence="2" key="1">
    <citation type="submission" date="2011-11" db="EMBL/GenBank/DDBJ databases">
        <title>The Genome Sequence of Fusarium oxysporum Cotton.</title>
        <authorList>
            <consortium name="The Broad Institute Genome Sequencing Platform"/>
            <person name="Ma L.-J."/>
            <person name="Gale L.R."/>
            <person name="Schwartz D.C."/>
            <person name="Zhou S."/>
            <person name="Corby-Kistler H."/>
            <person name="Young S.K."/>
            <person name="Zeng Q."/>
            <person name="Gargeya S."/>
            <person name="Fitzgerald M."/>
            <person name="Haas B."/>
            <person name="Abouelleil A."/>
            <person name="Alvarado L."/>
            <person name="Arachchi H.M."/>
            <person name="Berlin A."/>
            <person name="Brown A."/>
            <person name="Chapman S.B."/>
            <person name="Chen Z."/>
            <person name="Dunbar C."/>
            <person name="Freedman E."/>
            <person name="Gearin G."/>
            <person name="Goldberg J."/>
            <person name="Griggs A."/>
            <person name="Gujja S."/>
            <person name="Heiman D."/>
            <person name="Howarth C."/>
            <person name="Larson L."/>
            <person name="Lui A."/>
            <person name="MacDonald P.J.P."/>
            <person name="Montmayeur A."/>
            <person name="Murphy C."/>
            <person name="Neiman D."/>
            <person name="Pearson M."/>
            <person name="Priest M."/>
            <person name="Roberts A."/>
            <person name="Saif S."/>
            <person name="Shea T."/>
            <person name="Shenoy N."/>
            <person name="Sisk P."/>
            <person name="Stolte C."/>
            <person name="Sykes S."/>
            <person name="Wortman J."/>
            <person name="Nusbaum C."/>
            <person name="Birren B."/>
        </authorList>
    </citation>
    <scope>NUCLEOTIDE SEQUENCE [LARGE SCALE GENOMIC DNA]</scope>
    <source>
        <strain evidence="2">25433</strain>
    </source>
</reference>
<dbReference type="HOGENOM" id="CLU_125078_1_0_1"/>
<dbReference type="AlphaFoldDB" id="X0KTF8"/>
<organism evidence="2">
    <name type="scientific">Fusarium oxysporum f. sp. vasinfectum 25433</name>
    <dbReference type="NCBI Taxonomy" id="1089449"/>
    <lineage>
        <taxon>Eukaryota</taxon>
        <taxon>Fungi</taxon>
        <taxon>Dikarya</taxon>
        <taxon>Ascomycota</taxon>
        <taxon>Pezizomycotina</taxon>
        <taxon>Sordariomycetes</taxon>
        <taxon>Hypocreomycetidae</taxon>
        <taxon>Hypocreales</taxon>
        <taxon>Nectriaceae</taxon>
        <taxon>Fusarium</taxon>
        <taxon>Fusarium oxysporum species complex</taxon>
    </lineage>
</organism>
<feature type="region of interest" description="Disordered" evidence="1">
    <location>
        <begin position="119"/>
        <end position="147"/>
    </location>
</feature>
<gene>
    <name evidence="2" type="ORF">FOTG_14867</name>
</gene>
<dbReference type="EMBL" id="JH657990">
    <property type="protein sequence ID" value="EXM16899.1"/>
    <property type="molecule type" value="Genomic_DNA"/>
</dbReference>
<protein>
    <submittedName>
        <fullName evidence="2">Uncharacterized protein</fullName>
    </submittedName>
</protein>
<feature type="compositionally biased region" description="Polar residues" evidence="1">
    <location>
        <begin position="133"/>
        <end position="147"/>
    </location>
</feature>
<accession>X0KTF8</accession>
<proteinExistence type="predicted"/>
<sequence>MGRPNNTLSRNSINLISFISYASSGLNRLGSETPNFNMAVPRASVNLLRCGIRPVTRAAPVLQVRQQSGVSSDGDIGGPGSQQTPPPNPGFRETLNRNWRSIAGAGLLVVAALSYMSSSKGRRAPSDADLKAASSTEIGMSPSQKKV</sequence>
<name>X0KTF8_FUSOX</name>
<feature type="region of interest" description="Disordered" evidence="1">
    <location>
        <begin position="63"/>
        <end position="94"/>
    </location>
</feature>
<evidence type="ECO:0000256" key="1">
    <source>
        <dbReference type="SAM" id="MobiDB-lite"/>
    </source>
</evidence>